<comment type="subcellular location">
    <subcellularLocation>
        <location evidence="1">Endoplasmic reticulum membrane</location>
        <topology evidence="1">Multi-pass membrane protein</topology>
    </subcellularLocation>
</comment>
<dbReference type="AlphaFoldDB" id="A0A0R3X676"/>
<reference evidence="10" key="1">
    <citation type="submission" date="2017-02" db="UniProtKB">
        <authorList>
            <consortium name="WormBaseParasite"/>
        </authorList>
    </citation>
    <scope>IDENTIFICATION</scope>
</reference>
<evidence type="ECO:0000256" key="1">
    <source>
        <dbReference type="ARBA" id="ARBA00004477"/>
    </source>
</evidence>
<evidence type="ECO:0000259" key="9">
    <source>
        <dbReference type="Pfam" id="PF13679"/>
    </source>
</evidence>
<comment type="pathway">
    <text evidence="2">Glycolipid biosynthesis; glycosylphosphatidylinositol-anchor biosynthesis.</text>
</comment>
<dbReference type="Pfam" id="PF13679">
    <property type="entry name" value="Methyltransf_32"/>
    <property type="match status" value="1"/>
</dbReference>
<protein>
    <submittedName>
        <fullName evidence="10">Methyltranfer_dom domain-containing protein</fullName>
    </submittedName>
</protein>
<dbReference type="InterPro" id="IPR009580">
    <property type="entry name" value="GPI_biosynthesis_protein_Pig-F"/>
</dbReference>
<evidence type="ECO:0000256" key="5">
    <source>
        <dbReference type="ARBA" id="ARBA00022824"/>
    </source>
</evidence>
<dbReference type="InterPro" id="IPR052220">
    <property type="entry name" value="METTL25"/>
</dbReference>
<accession>A0A0R3X676</accession>
<keyword evidence="6 8" id="KW-1133">Transmembrane helix</keyword>
<keyword evidence="3" id="KW-0337">GPI-anchor biosynthesis</keyword>
<sequence>LHSCQEFLIWLISHQLLKELGLFYGPPGNTKSERFACWSFWGTLVGTWSSAFFLVLDWDRPWQAWPIPCVAGSLFGFTVGFIAFLLSPFKGPPCISLLQQSLDSVDHSQDHLLDRCLAFLSTYSWVYSFKWTELFSCPELDPVSTCPKEWVEALSDCEIAELQKFVVGGSVPTSWPESLKSFAEQCVTLTQELIESATFSPPATSVAPQAPSQGILCLNAPARHLFYQCRPDELAGIAPRKVKPKKNHEIEIMSAFLCDLLQNSMLLSNSPLGGSSKDVSNTKVTFQTAPFEGPHDSQGYLSVKLPTSASVLVDLGSGLGHLPRRVLQRIGTTLPGTLIVAVESNPVLHAKALQLESKKPHSERRLIQLFAHVEKGEFGQFKEKLVAALEERWKQQENVEEKLRQIDYLLCGLHCCGDLSEAALQIFHVDPCAHAIVLVGCCYHKITTQTDDIRENIEREQAFTFPLSSQLRAAFHRFSDAGTTVAEKSLKATVALRLACQWSPQQWSQWSPREVYEHRIRVFIRSLLEVHLNPSHAPGTNITLLKRVARYPINCSLPSSACLTSVRQPLPELTTHWHTLKSVAASVAGEEPTDTTVIDTAELTRLAYTKADVWHLLPGLTALQQLVQPLIEALILVDRLWSLESAPDVQFATLVRLFNPKLSPRCMGIVAVKKTSDTLRPL</sequence>
<feature type="transmembrane region" description="Helical" evidence="8">
    <location>
        <begin position="38"/>
        <end position="58"/>
    </location>
</feature>
<name>A0A0R3X676_HYDTA</name>
<feature type="transmembrane region" description="Helical" evidence="8">
    <location>
        <begin position="65"/>
        <end position="86"/>
    </location>
</feature>
<dbReference type="InterPro" id="IPR025714">
    <property type="entry name" value="Methyltranfer_dom"/>
</dbReference>
<dbReference type="STRING" id="6205.A0A0R3X676"/>
<proteinExistence type="predicted"/>
<evidence type="ECO:0000256" key="8">
    <source>
        <dbReference type="SAM" id="Phobius"/>
    </source>
</evidence>
<evidence type="ECO:0000256" key="7">
    <source>
        <dbReference type="ARBA" id="ARBA00023136"/>
    </source>
</evidence>
<dbReference type="Pfam" id="PF06699">
    <property type="entry name" value="PIG-F"/>
    <property type="match status" value="1"/>
</dbReference>
<dbReference type="PANTHER" id="PTHR12496:SF0">
    <property type="entry name" value="METHYLTRANSFERASE DOMAIN-CONTAINING PROTEIN"/>
    <property type="match status" value="1"/>
</dbReference>
<evidence type="ECO:0000256" key="4">
    <source>
        <dbReference type="ARBA" id="ARBA00022692"/>
    </source>
</evidence>
<keyword evidence="7 8" id="KW-0472">Membrane</keyword>
<dbReference type="WBParaSite" id="TTAC_0000899901-mRNA-1">
    <property type="protein sequence ID" value="TTAC_0000899901-mRNA-1"/>
    <property type="gene ID" value="TTAC_0000899901"/>
</dbReference>
<evidence type="ECO:0000256" key="6">
    <source>
        <dbReference type="ARBA" id="ARBA00022989"/>
    </source>
</evidence>
<dbReference type="PANTHER" id="PTHR12496">
    <property type="entry name" value="CGI-41 METHYLTRANSFERASE"/>
    <property type="match status" value="1"/>
</dbReference>
<evidence type="ECO:0000313" key="10">
    <source>
        <dbReference type="WBParaSite" id="TTAC_0000899901-mRNA-1"/>
    </source>
</evidence>
<organism evidence="10">
    <name type="scientific">Hydatigena taeniaeformis</name>
    <name type="common">Feline tapeworm</name>
    <name type="synonym">Taenia taeniaeformis</name>
    <dbReference type="NCBI Taxonomy" id="6205"/>
    <lineage>
        <taxon>Eukaryota</taxon>
        <taxon>Metazoa</taxon>
        <taxon>Spiralia</taxon>
        <taxon>Lophotrochozoa</taxon>
        <taxon>Platyhelminthes</taxon>
        <taxon>Cestoda</taxon>
        <taxon>Eucestoda</taxon>
        <taxon>Cyclophyllidea</taxon>
        <taxon>Taeniidae</taxon>
        <taxon>Hydatigera</taxon>
    </lineage>
</organism>
<keyword evidence="5" id="KW-0256">Endoplasmic reticulum</keyword>
<dbReference type="UniPathway" id="UPA00196"/>
<evidence type="ECO:0000256" key="2">
    <source>
        <dbReference type="ARBA" id="ARBA00004687"/>
    </source>
</evidence>
<keyword evidence="4 8" id="KW-0812">Transmembrane</keyword>
<dbReference type="GO" id="GO:0005789">
    <property type="term" value="C:endoplasmic reticulum membrane"/>
    <property type="evidence" value="ECO:0007669"/>
    <property type="project" value="UniProtKB-SubCell"/>
</dbReference>
<feature type="domain" description="Methyltransferase" evidence="9">
    <location>
        <begin position="308"/>
        <end position="449"/>
    </location>
</feature>
<evidence type="ECO:0000256" key="3">
    <source>
        <dbReference type="ARBA" id="ARBA00022502"/>
    </source>
</evidence>
<dbReference type="GO" id="GO:0006506">
    <property type="term" value="P:GPI anchor biosynthetic process"/>
    <property type="evidence" value="ECO:0007669"/>
    <property type="project" value="UniProtKB-UniPathway"/>
</dbReference>